<protein>
    <recommendedName>
        <fullName evidence="2">BTB domain-containing protein</fullName>
    </recommendedName>
</protein>
<gene>
    <name evidence="3" type="ORF">Hypma_008955</name>
</gene>
<reference evidence="3" key="1">
    <citation type="submission" date="2018-04" db="EMBL/GenBank/DDBJ databases">
        <title>Whole genome sequencing of Hypsizygus marmoreus.</title>
        <authorList>
            <person name="Choi I.-G."/>
            <person name="Min B."/>
            <person name="Kim J.-G."/>
            <person name="Kim S."/>
            <person name="Oh Y.-L."/>
            <person name="Kong W.-S."/>
            <person name="Park H."/>
            <person name="Jeong J."/>
            <person name="Song E.-S."/>
        </authorList>
    </citation>
    <scope>NUCLEOTIDE SEQUENCE [LARGE SCALE GENOMIC DNA]</scope>
    <source>
        <strain evidence="3">51987-8</strain>
    </source>
</reference>
<proteinExistence type="predicted"/>
<dbReference type="CDD" id="cd18186">
    <property type="entry name" value="BTB_POZ_ZBTB_KLHL-like"/>
    <property type="match status" value="1"/>
</dbReference>
<dbReference type="STRING" id="39966.A0A369JVS6"/>
<name>A0A369JVS6_HYPMA</name>
<evidence type="ECO:0000259" key="2">
    <source>
        <dbReference type="Pfam" id="PF00651"/>
    </source>
</evidence>
<evidence type="ECO:0000313" key="3">
    <source>
        <dbReference type="EMBL" id="RDB23484.1"/>
    </source>
</evidence>
<dbReference type="AlphaFoldDB" id="A0A369JVS6"/>
<dbReference type="SUPFAM" id="SSF54695">
    <property type="entry name" value="POZ domain"/>
    <property type="match status" value="1"/>
</dbReference>
<evidence type="ECO:0000313" key="4">
    <source>
        <dbReference type="Proteomes" id="UP000076154"/>
    </source>
</evidence>
<dbReference type="Pfam" id="PF00651">
    <property type="entry name" value="BTB"/>
    <property type="match status" value="1"/>
</dbReference>
<keyword evidence="4" id="KW-1185">Reference proteome</keyword>
<dbReference type="EMBL" id="LUEZ02000046">
    <property type="protein sequence ID" value="RDB23484.1"/>
    <property type="molecule type" value="Genomic_DNA"/>
</dbReference>
<dbReference type="Proteomes" id="UP000076154">
    <property type="component" value="Unassembled WGS sequence"/>
</dbReference>
<dbReference type="InParanoid" id="A0A369JVS6"/>
<evidence type="ECO:0000256" key="1">
    <source>
        <dbReference type="SAM" id="MobiDB-lite"/>
    </source>
</evidence>
<feature type="region of interest" description="Disordered" evidence="1">
    <location>
        <begin position="1"/>
        <end position="22"/>
    </location>
</feature>
<organism evidence="3 4">
    <name type="scientific">Hypsizygus marmoreus</name>
    <name type="common">White beech mushroom</name>
    <name type="synonym">Agaricus marmoreus</name>
    <dbReference type="NCBI Taxonomy" id="39966"/>
    <lineage>
        <taxon>Eukaryota</taxon>
        <taxon>Fungi</taxon>
        <taxon>Dikarya</taxon>
        <taxon>Basidiomycota</taxon>
        <taxon>Agaricomycotina</taxon>
        <taxon>Agaricomycetes</taxon>
        <taxon>Agaricomycetidae</taxon>
        <taxon>Agaricales</taxon>
        <taxon>Tricholomatineae</taxon>
        <taxon>Lyophyllaceae</taxon>
        <taxon>Hypsizygus</taxon>
    </lineage>
</organism>
<dbReference type="InterPro" id="IPR011333">
    <property type="entry name" value="SKP1/BTB/POZ_sf"/>
</dbReference>
<feature type="domain" description="BTB" evidence="2">
    <location>
        <begin position="27"/>
        <end position="135"/>
    </location>
</feature>
<comment type="caution">
    <text evidence="3">The sequence shown here is derived from an EMBL/GenBank/DDBJ whole genome shotgun (WGS) entry which is preliminary data.</text>
</comment>
<dbReference type="Gene3D" id="3.30.710.10">
    <property type="entry name" value="Potassium Channel Kv1.1, Chain A"/>
    <property type="match status" value="1"/>
</dbReference>
<sequence length="305" mass="33541">MPTMAAGTDQASSTPPFNKSPFDATDTAADVILRSCDGEDFYVQSALLTLASPVFATMLTLPQKMHTEETTDLSARSSSPPIIDLADDKESLYQLLLWCGPRAVRSWKLEDIEGALRLADKYDMRGIVKHLGETLMRISAYLEEPMKLYAIGIQYGFEEVARAAAKETLNHPLETRQFVPQLHNISAAALHRLHEYYFACGLAGMGVAKKLGETTQDLATWYPPPPPMCVCPSERIASGFLRSKWWGVYINLVQEELKIRPRDATVLGLIAHAAGPLQTPLACAYCRALVFPDLIIAVCIKVGGV</sequence>
<dbReference type="InterPro" id="IPR000210">
    <property type="entry name" value="BTB/POZ_dom"/>
</dbReference>
<accession>A0A369JVS6</accession>
<dbReference type="OrthoDB" id="3164835at2759"/>